<keyword evidence="3" id="KW-1185">Reference proteome</keyword>
<evidence type="ECO:0000313" key="3">
    <source>
        <dbReference type="Proteomes" id="UP000265080"/>
    </source>
</evidence>
<reference evidence="2" key="3">
    <citation type="submission" date="2025-09" db="UniProtKB">
        <authorList>
            <consortium name="Ensembl"/>
        </authorList>
    </citation>
    <scope>IDENTIFICATION</scope>
</reference>
<keyword evidence="1" id="KW-1133">Transmembrane helix</keyword>
<protein>
    <submittedName>
        <fullName evidence="2">Uncharacterized protein</fullName>
    </submittedName>
</protein>
<dbReference type="STRING" id="161767.ENSAPEP00000013791"/>
<dbReference type="AlphaFoldDB" id="A0A3P8SP98"/>
<dbReference type="Ensembl" id="ENSAPET00000014154.1">
    <property type="protein sequence ID" value="ENSAPEP00000013791.1"/>
    <property type="gene ID" value="ENSAPEG00000009836.1"/>
</dbReference>
<feature type="transmembrane region" description="Helical" evidence="1">
    <location>
        <begin position="52"/>
        <end position="78"/>
    </location>
</feature>
<keyword evidence="1" id="KW-0472">Membrane</keyword>
<accession>A0A3P8SP98</accession>
<reference evidence="2" key="2">
    <citation type="submission" date="2025-08" db="UniProtKB">
        <authorList>
            <consortium name="Ensembl"/>
        </authorList>
    </citation>
    <scope>IDENTIFICATION</scope>
</reference>
<keyword evidence="1" id="KW-0812">Transmembrane</keyword>
<evidence type="ECO:0000313" key="2">
    <source>
        <dbReference type="Ensembl" id="ENSAPEP00000013791.1"/>
    </source>
</evidence>
<dbReference type="GeneTree" id="ENSGT00990000205848"/>
<sequence length="84" mass="9615">MDSRSILIFLCVFLLLADIWKYRVPRNFPPGPWALPLIGDLFRIKKTSRIVLPYQCSLNCLGITVVFFAFCWLLVGVFTKTSSS</sequence>
<organism evidence="2 3">
    <name type="scientific">Amphiprion percula</name>
    <name type="common">Orange clownfish</name>
    <name type="synonym">Lutjanus percula</name>
    <dbReference type="NCBI Taxonomy" id="161767"/>
    <lineage>
        <taxon>Eukaryota</taxon>
        <taxon>Metazoa</taxon>
        <taxon>Chordata</taxon>
        <taxon>Craniata</taxon>
        <taxon>Vertebrata</taxon>
        <taxon>Euteleostomi</taxon>
        <taxon>Actinopterygii</taxon>
        <taxon>Neopterygii</taxon>
        <taxon>Teleostei</taxon>
        <taxon>Neoteleostei</taxon>
        <taxon>Acanthomorphata</taxon>
        <taxon>Ovalentaria</taxon>
        <taxon>Pomacentridae</taxon>
        <taxon>Amphiprion</taxon>
    </lineage>
</organism>
<evidence type="ECO:0000256" key="1">
    <source>
        <dbReference type="SAM" id="Phobius"/>
    </source>
</evidence>
<proteinExistence type="predicted"/>
<reference evidence="2 3" key="1">
    <citation type="submission" date="2018-03" db="EMBL/GenBank/DDBJ databases">
        <title>Finding Nemo's genes: A chromosome-scale reference assembly of the genome of the orange clownfish Amphiprion percula.</title>
        <authorList>
            <person name="Lehmann R."/>
        </authorList>
    </citation>
    <scope>NUCLEOTIDE SEQUENCE</scope>
</reference>
<dbReference type="Proteomes" id="UP000265080">
    <property type="component" value="Chromosome 2"/>
</dbReference>
<name>A0A3P8SP98_AMPPE</name>